<organism evidence="2 3">
    <name type="scientific">Paracoccus cavernae</name>
    <dbReference type="NCBI Taxonomy" id="1571207"/>
    <lineage>
        <taxon>Bacteria</taxon>
        <taxon>Pseudomonadati</taxon>
        <taxon>Pseudomonadota</taxon>
        <taxon>Alphaproteobacteria</taxon>
        <taxon>Rhodobacterales</taxon>
        <taxon>Paracoccaceae</taxon>
        <taxon>Paracoccus</taxon>
    </lineage>
</organism>
<evidence type="ECO:0000256" key="1">
    <source>
        <dbReference type="ARBA" id="ARBA00022630"/>
    </source>
</evidence>
<dbReference type="EMBL" id="JAUFRC010000001">
    <property type="protein sequence ID" value="MDN3712229.1"/>
    <property type="molecule type" value="Genomic_DNA"/>
</dbReference>
<dbReference type="InterPro" id="IPR036318">
    <property type="entry name" value="FAD-bd_PCMH-like_sf"/>
</dbReference>
<proteinExistence type="predicted"/>
<sequence>MTDMPTPRGALTADRPLSDLTWLRVGGPADWLFQPADCADLVAFLGGLDPSVPVFPIGVGSNLIVRDGGIRGW</sequence>
<evidence type="ECO:0000313" key="2">
    <source>
        <dbReference type="EMBL" id="MDN3712229.1"/>
    </source>
</evidence>
<keyword evidence="1" id="KW-0285">Flavoprotein</keyword>
<evidence type="ECO:0000313" key="3">
    <source>
        <dbReference type="Proteomes" id="UP001243846"/>
    </source>
</evidence>
<dbReference type="InterPro" id="IPR016167">
    <property type="entry name" value="FAD-bd_PCMH_sub1"/>
</dbReference>
<accession>A0ABT8D6T3</accession>
<dbReference type="Proteomes" id="UP001243846">
    <property type="component" value="Unassembled WGS sequence"/>
</dbReference>
<dbReference type="SUPFAM" id="SSF56176">
    <property type="entry name" value="FAD-binding/transporter-associated domain-like"/>
    <property type="match status" value="1"/>
</dbReference>
<gene>
    <name evidence="2" type="ORF">QWZ10_11280</name>
</gene>
<comment type="caution">
    <text evidence="2">The sequence shown here is derived from an EMBL/GenBank/DDBJ whole genome shotgun (WGS) entry which is preliminary data.</text>
</comment>
<name>A0ABT8D6T3_9RHOB</name>
<evidence type="ECO:0008006" key="4">
    <source>
        <dbReference type="Google" id="ProtNLM"/>
    </source>
</evidence>
<dbReference type="Gene3D" id="3.30.43.10">
    <property type="entry name" value="Uridine Diphospho-n-acetylenolpyruvylglucosamine Reductase, domain 2"/>
    <property type="match status" value="1"/>
</dbReference>
<keyword evidence="3" id="KW-1185">Reference proteome</keyword>
<reference evidence="3" key="1">
    <citation type="journal article" date="2019" name="Int. J. Syst. Evol. Microbiol.">
        <title>The Global Catalogue of Microorganisms (GCM) 10K type strain sequencing project: providing services to taxonomists for standard genome sequencing and annotation.</title>
        <authorList>
            <consortium name="The Broad Institute Genomics Platform"/>
            <consortium name="The Broad Institute Genome Sequencing Center for Infectious Disease"/>
            <person name="Wu L."/>
            <person name="Ma J."/>
        </authorList>
    </citation>
    <scope>NUCLEOTIDE SEQUENCE [LARGE SCALE GENOMIC DNA]</scope>
    <source>
        <strain evidence="3">CECT 8482</strain>
    </source>
</reference>
<protein>
    <recommendedName>
        <fullName evidence="4">FAD-binding protein</fullName>
    </recommendedName>
</protein>